<evidence type="ECO:0000313" key="1">
    <source>
        <dbReference type="EMBL" id="RCG32046.1"/>
    </source>
</evidence>
<dbReference type="EMBL" id="QOIL01000003">
    <property type="protein sequence ID" value="RCG32046.1"/>
    <property type="molecule type" value="Genomic_DNA"/>
</dbReference>
<dbReference type="Proteomes" id="UP000253094">
    <property type="component" value="Unassembled WGS sequence"/>
</dbReference>
<name>A0A367FNR6_9ACTN</name>
<gene>
    <name evidence="1" type="ORF">DQ384_05805</name>
</gene>
<comment type="caution">
    <text evidence="1">The sequence shown here is derived from an EMBL/GenBank/DDBJ whole genome shotgun (WGS) entry which is preliminary data.</text>
</comment>
<dbReference type="InterPro" id="IPR011051">
    <property type="entry name" value="RmlC_Cupin_sf"/>
</dbReference>
<reference evidence="1 2" key="1">
    <citation type="submission" date="2018-06" db="EMBL/GenBank/DDBJ databases">
        <title>Sphaerisporangium craniellae sp. nov., isolated from a marine sponge in the South China Sea.</title>
        <authorList>
            <person name="Li L."/>
        </authorList>
    </citation>
    <scope>NUCLEOTIDE SEQUENCE [LARGE SCALE GENOMIC DNA]</scope>
    <source>
        <strain evidence="1 2">CCTCC AA 208026</strain>
    </source>
</reference>
<dbReference type="InterPro" id="IPR014710">
    <property type="entry name" value="RmlC-like_jellyroll"/>
</dbReference>
<dbReference type="AlphaFoldDB" id="A0A367FNR6"/>
<accession>A0A367FNR6</accession>
<keyword evidence="2" id="KW-1185">Reference proteome</keyword>
<evidence type="ECO:0000313" key="2">
    <source>
        <dbReference type="Proteomes" id="UP000253094"/>
    </source>
</evidence>
<sequence>MQKHSLVAVGRLQLDRAADSSGGHAADTVVGGHERVLRQTVIALLRGAKMKDFENPGEGSFHVLEGRIRVTARGASWEVMAGDLLELPDSRQSVEALEDSVVLFTVAKTG</sequence>
<dbReference type="Gene3D" id="2.60.120.10">
    <property type="entry name" value="Jelly Rolls"/>
    <property type="match status" value="1"/>
</dbReference>
<dbReference type="OrthoDB" id="5190473at2"/>
<organism evidence="1 2">
    <name type="scientific">Sphaerisporangium album</name>
    <dbReference type="NCBI Taxonomy" id="509200"/>
    <lineage>
        <taxon>Bacteria</taxon>
        <taxon>Bacillati</taxon>
        <taxon>Actinomycetota</taxon>
        <taxon>Actinomycetes</taxon>
        <taxon>Streptosporangiales</taxon>
        <taxon>Streptosporangiaceae</taxon>
        <taxon>Sphaerisporangium</taxon>
    </lineage>
</organism>
<protein>
    <submittedName>
        <fullName evidence="1">LuxR family transcriptional regulator</fullName>
    </submittedName>
</protein>
<dbReference type="RefSeq" id="WP_114027661.1">
    <property type="nucleotide sequence ID" value="NZ_QOIL01000003.1"/>
</dbReference>
<dbReference type="SUPFAM" id="SSF51182">
    <property type="entry name" value="RmlC-like cupins"/>
    <property type="match status" value="1"/>
</dbReference>
<proteinExistence type="predicted"/>